<dbReference type="OrthoDB" id="4227028at2759"/>
<feature type="region of interest" description="Disordered" evidence="1">
    <location>
        <begin position="141"/>
        <end position="160"/>
    </location>
</feature>
<dbReference type="RefSeq" id="XP_007836295.1">
    <property type="nucleotide sequence ID" value="XM_007838104.1"/>
</dbReference>
<evidence type="ECO:0000313" key="3">
    <source>
        <dbReference type="EMBL" id="ETS79670.1"/>
    </source>
</evidence>
<reference evidence="4" key="1">
    <citation type="journal article" date="2015" name="BMC Genomics">
        <title>Genomic and transcriptomic analysis of the endophytic fungus Pestalotiopsis fici reveals its lifestyle and high potential for synthesis of natural products.</title>
        <authorList>
            <person name="Wang X."/>
            <person name="Zhang X."/>
            <person name="Liu L."/>
            <person name="Xiang M."/>
            <person name="Wang W."/>
            <person name="Sun X."/>
            <person name="Che Y."/>
            <person name="Guo L."/>
            <person name="Liu G."/>
            <person name="Guo L."/>
            <person name="Wang C."/>
            <person name="Yin W.B."/>
            <person name="Stadler M."/>
            <person name="Zhang X."/>
            <person name="Liu X."/>
        </authorList>
    </citation>
    <scope>NUCLEOTIDE SEQUENCE [LARGE SCALE GENOMIC DNA]</scope>
    <source>
        <strain evidence="4">W106-1 / CGMCC3.15140</strain>
    </source>
</reference>
<feature type="region of interest" description="Disordered" evidence="1">
    <location>
        <begin position="77"/>
        <end position="125"/>
    </location>
</feature>
<dbReference type="GO" id="GO:0015031">
    <property type="term" value="P:protein transport"/>
    <property type="evidence" value="ECO:0007669"/>
    <property type="project" value="TreeGrafter"/>
</dbReference>
<sequence length="160" mass="18261">MSELSDLVAHLGDSLHQLFSLVTMAGERFTSNLTASFSTMTIKHWIRLVMIVGTYMLVRPYIIKFSAKYQQKQFEKAHEEDAAAAISPNQLRGQVDIPEDSDDDEVPDPEATAASTSADWGKKARKRQRVMLKKLIDAEEQRLQELQEDEEDKDIEQYLT</sequence>
<proteinExistence type="predicted"/>
<dbReference type="GeneID" id="19274536"/>
<dbReference type="eggNOG" id="ENOG502S828">
    <property type="taxonomic scope" value="Eukaryota"/>
</dbReference>
<dbReference type="KEGG" id="pfy:PFICI_09523"/>
<keyword evidence="2" id="KW-1133">Transmembrane helix</keyword>
<dbReference type="AlphaFoldDB" id="W3X0P8"/>
<organism evidence="3 4">
    <name type="scientific">Pestalotiopsis fici (strain W106-1 / CGMCC3.15140)</name>
    <dbReference type="NCBI Taxonomy" id="1229662"/>
    <lineage>
        <taxon>Eukaryota</taxon>
        <taxon>Fungi</taxon>
        <taxon>Dikarya</taxon>
        <taxon>Ascomycota</taxon>
        <taxon>Pezizomycotina</taxon>
        <taxon>Sordariomycetes</taxon>
        <taxon>Xylariomycetidae</taxon>
        <taxon>Amphisphaeriales</taxon>
        <taxon>Sporocadaceae</taxon>
        <taxon>Pestalotiopsis</taxon>
    </lineage>
</organism>
<feature type="compositionally biased region" description="Acidic residues" evidence="1">
    <location>
        <begin position="97"/>
        <end position="108"/>
    </location>
</feature>
<name>W3X0P8_PESFW</name>
<keyword evidence="4" id="KW-1185">Reference proteome</keyword>
<gene>
    <name evidence="3" type="ORF">PFICI_09523</name>
</gene>
<evidence type="ECO:0000256" key="2">
    <source>
        <dbReference type="SAM" id="Phobius"/>
    </source>
</evidence>
<protein>
    <submittedName>
        <fullName evidence="3">Uncharacterized protein</fullName>
    </submittedName>
</protein>
<dbReference type="Pfam" id="PF07543">
    <property type="entry name" value="PGA2"/>
    <property type="match status" value="1"/>
</dbReference>
<dbReference type="PANTHER" id="PTHR28199">
    <property type="entry name" value="PROCESSING OF GAS1 AND ALP PROTEIN 2"/>
    <property type="match status" value="1"/>
</dbReference>
<accession>W3X0P8</accession>
<evidence type="ECO:0000313" key="4">
    <source>
        <dbReference type="Proteomes" id="UP000030651"/>
    </source>
</evidence>
<evidence type="ECO:0000256" key="1">
    <source>
        <dbReference type="SAM" id="MobiDB-lite"/>
    </source>
</evidence>
<dbReference type="PANTHER" id="PTHR28199:SF1">
    <property type="entry name" value="PROCESSING OF GAS1 AND ALP PROTEIN 2"/>
    <property type="match status" value="1"/>
</dbReference>
<keyword evidence="2" id="KW-0812">Transmembrane</keyword>
<dbReference type="EMBL" id="KI912114">
    <property type="protein sequence ID" value="ETS79670.1"/>
    <property type="molecule type" value="Genomic_DNA"/>
</dbReference>
<dbReference type="InterPro" id="IPR011431">
    <property type="entry name" value="Trafficking_Pga2"/>
</dbReference>
<keyword evidence="2" id="KW-0472">Membrane</keyword>
<dbReference type="Proteomes" id="UP000030651">
    <property type="component" value="Unassembled WGS sequence"/>
</dbReference>
<dbReference type="OMA" id="FFGQLYT"/>
<feature type="transmembrane region" description="Helical" evidence="2">
    <location>
        <begin position="44"/>
        <end position="62"/>
    </location>
</feature>
<dbReference type="InParanoid" id="W3X0P8"/>
<dbReference type="FunCoup" id="W3X0P8">
    <property type="interactions" value="39"/>
</dbReference>
<dbReference type="STRING" id="1229662.W3X0P8"/>
<dbReference type="HOGENOM" id="CLU_121099_1_1_1"/>